<reference evidence="2" key="2">
    <citation type="submission" date="2010-01" db="EMBL/GenBank/DDBJ databases">
        <authorList>
            <consortium name="International Glossina Genome Initiative"/>
            <person name="da Silva J."/>
            <person name="Ribeiro J.M.C."/>
            <person name="Abbeele J.V."/>
            <person name="Attardo G."/>
            <person name="Hao Z."/>
            <person name="Haines L.R."/>
            <person name="Soares M.B."/>
            <person name="Berriman M."/>
            <person name="Aksoy S."/>
            <person name="Lehane M.J."/>
        </authorList>
    </citation>
    <scope>NUCLEOTIDE SEQUENCE</scope>
    <source>
        <tissue evidence="2">Salivary gland</tissue>
    </source>
</reference>
<keyword evidence="1" id="KW-0812">Transmembrane</keyword>
<keyword evidence="1" id="KW-0472">Membrane</keyword>
<protein>
    <submittedName>
        <fullName evidence="2">Hypothetical secreted peptide</fullName>
    </submittedName>
</protein>
<name>D3TSP0_GLOMM</name>
<accession>D3TSP0</accession>
<evidence type="ECO:0000256" key="1">
    <source>
        <dbReference type="SAM" id="Phobius"/>
    </source>
</evidence>
<dbReference type="EMBL" id="EZ424442">
    <property type="protein sequence ID" value="ADD20718.1"/>
    <property type="molecule type" value="mRNA"/>
</dbReference>
<proteinExistence type="evidence at transcript level"/>
<organism evidence="2">
    <name type="scientific">Glossina morsitans morsitans</name>
    <name type="common">Savannah tsetse fly</name>
    <dbReference type="NCBI Taxonomy" id="37546"/>
    <lineage>
        <taxon>Eukaryota</taxon>
        <taxon>Metazoa</taxon>
        <taxon>Ecdysozoa</taxon>
        <taxon>Arthropoda</taxon>
        <taxon>Hexapoda</taxon>
        <taxon>Insecta</taxon>
        <taxon>Pterygota</taxon>
        <taxon>Neoptera</taxon>
        <taxon>Endopterygota</taxon>
        <taxon>Diptera</taxon>
        <taxon>Brachycera</taxon>
        <taxon>Muscomorpha</taxon>
        <taxon>Hippoboscoidea</taxon>
        <taxon>Glossinidae</taxon>
        <taxon>Glossina</taxon>
    </lineage>
</organism>
<dbReference type="AlphaFoldDB" id="D3TSP0"/>
<keyword evidence="1" id="KW-1133">Transmembrane helix</keyword>
<feature type="transmembrane region" description="Helical" evidence="1">
    <location>
        <begin position="32"/>
        <end position="54"/>
    </location>
</feature>
<reference evidence="2" key="1">
    <citation type="journal article" date="2010" name="BMC Genomics">
        <title>An insight into the sialome of Glossina morsitans morsitans.</title>
        <authorList>
            <person name="Alves-Silva J."/>
            <person name="Ribeiro J.M."/>
            <person name="Van Den Abbeele J."/>
            <person name="Attardo G."/>
            <person name="Hao Z."/>
            <person name="Haines L.R."/>
            <person name="Soares M.B."/>
            <person name="Berriman M."/>
            <person name="Aksoy S."/>
            <person name="Lehane M.J."/>
        </authorList>
    </citation>
    <scope>NUCLEOTIDE SEQUENCE</scope>
    <source>
        <tissue evidence="2">Salivary gland</tissue>
    </source>
</reference>
<evidence type="ECO:0000313" key="2">
    <source>
        <dbReference type="EMBL" id="ADD20718.1"/>
    </source>
</evidence>
<sequence>MLAHLSISWLLSSTSCNFFGKICLTCRIYPNTFLISTYVLMASNLFIHIFLICLNEWIRSIDD</sequence>